<feature type="region of interest" description="Disordered" evidence="1">
    <location>
        <begin position="50"/>
        <end position="94"/>
    </location>
</feature>
<keyword evidence="2" id="KW-1133">Transmembrane helix</keyword>
<evidence type="ECO:0000256" key="1">
    <source>
        <dbReference type="SAM" id="MobiDB-lite"/>
    </source>
</evidence>
<sequence>MGECSKSALGSRVNVKILAGGGLLIGIGGMIGLAGVALAGSALMSGARRWVRESEVPPREMARRKLGQAMSAANAGRTAWQNESRNGTLTGASR</sequence>
<feature type="compositionally biased region" description="Basic and acidic residues" evidence="1">
    <location>
        <begin position="50"/>
        <end position="63"/>
    </location>
</feature>
<name>A0ABP6QDS7_9ACTN</name>
<feature type="transmembrane region" description="Helical" evidence="2">
    <location>
        <begin position="17"/>
        <end position="43"/>
    </location>
</feature>
<gene>
    <name evidence="3" type="ORF">GCM10010468_35990</name>
</gene>
<dbReference type="EMBL" id="BAAAUV010000008">
    <property type="protein sequence ID" value="GAA3214925.1"/>
    <property type="molecule type" value="Genomic_DNA"/>
</dbReference>
<proteinExistence type="predicted"/>
<evidence type="ECO:0000313" key="3">
    <source>
        <dbReference type="EMBL" id="GAA3214925.1"/>
    </source>
</evidence>
<keyword evidence="2" id="KW-0472">Membrane</keyword>
<comment type="caution">
    <text evidence="3">The sequence shown here is derived from an EMBL/GenBank/DDBJ whole genome shotgun (WGS) entry which is preliminary data.</text>
</comment>
<feature type="compositionally biased region" description="Polar residues" evidence="1">
    <location>
        <begin position="79"/>
        <end position="94"/>
    </location>
</feature>
<dbReference type="Proteomes" id="UP001501237">
    <property type="component" value="Unassembled WGS sequence"/>
</dbReference>
<reference evidence="4" key="1">
    <citation type="journal article" date="2019" name="Int. J. Syst. Evol. Microbiol.">
        <title>The Global Catalogue of Microorganisms (GCM) 10K type strain sequencing project: providing services to taxonomists for standard genome sequencing and annotation.</title>
        <authorList>
            <consortium name="The Broad Institute Genomics Platform"/>
            <consortium name="The Broad Institute Genome Sequencing Center for Infectious Disease"/>
            <person name="Wu L."/>
            <person name="Ma J."/>
        </authorList>
    </citation>
    <scope>NUCLEOTIDE SEQUENCE [LARGE SCALE GENOMIC DNA]</scope>
    <source>
        <strain evidence="4">JCM 9377</strain>
    </source>
</reference>
<organism evidence="3 4">
    <name type="scientific">Actinocorallia longicatena</name>
    <dbReference type="NCBI Taxonomy" id="111803"/>
    <lineage>
        <taxon>Bacteria</taxon>
        <taxon>Bacillati</taxon>
        <taxon>Actinomycetota</taxon>
        <taxon>Actinomycetes</taxon>
        <taxon>Streptosporangiales</taxon>
        <taxon>Thermomonosporaceae</taxon>
        <taxon>Actinocorallia</taxon>
    </lineage>
</organism>
<protein>
    <submittedName>
        <fullName evidence="3">Uncharacterized protein</fullName>
    </submittedName>
</protein>
<accession>A0ABP6QDS7</accession>
<keyword evidence="4" id="KW-1185">Reference proteome</keyword>
<dbReference type="RefSeq" id="WP_344829403.1">
    <property type="nucleotide sequence ID" value="NZ_BAAAUV010000008.1"/>
</dbReference>
<keyword evidence="2" id="KW-0812">Transmembrane</keyword>
<evidence type="ECO:0000313" key="4">
    <source>
        <dbReference type="Proteomes" id="UP001501237"/>
    </source>
</evidence>
<evidence type="ECO:0000256" key="2">
    <source>
        <dbReference type="SAM" id="Phobius"/>
    </source>
</evidence>